<dbReference type="Pfam" id="PF00651">
    <property type="entry name" value="BTB"/>
    <property type="match status" value="2"/>
</dbReference>
<sequence>MELLETVEVLANNSVRFRYSCPVQILQTIARTDTVHCSPKFGIGDHLWRLHLQQRCAPPSNEPYLSVHLQLCTQQHVVAQFKLTLVCYMDTRLSKSSTFRCTFQKTGSAWGVNHFVPLRQLTGAQSEFLYRDEASNAYFIDIEVLLMVCDTNESQRRRSLSISSNPCPANVDRHRDADSSARRGHAGDRVNGSVHRSPSNNQRFTQAPGNSFIPSPLTIPLRAPLLYPFEHLEGLADMTFEVEGGCFKAHRCIVAARMRPILPAAILPLQPGCSVAISVSSAVFSAFLRYIYTEELPEQGVMSAEALLDLYLLAAACEFYDLCSLCVRFVEPLLTSENILNIALTRFNAADEVLNALYLSALLENYDTLIQDPKFEEIPGHLFRRLSLILRSQETVPPICIPAVKNTLSKQLTWLAESGEYSDINLTVGPQKFVLKAHRFVLASRCILFSQAMGSKLPSSQLSFTSEEFDFSQRAWHKLLAAIYSHHIDSQHDFSAEDVAIVLKMHAVFGMDGQLKKEADEAFNYQNALRMLMYSTKHQVPELHERAIKYVGGNFFTLLQEEPQVWELVGELPQHTVVSLFRTVIENQGFSKCQSIGQTQL</sequence>
<dbReference type="InterPro" id="IPR011333">
    <property type="entry name" value="SKP1/BTB/POZ_sf"/>
</dbReference>
<evidence type="ECO:0000259" key="2">
    <source>
        <dbReference type="PROSITE" id="PS50097"/>
    </source>
</evidence>
<accession>A0A1G4I6R8</accession>
<feature type="compositionally biased region" description="Polar residues" evidence="1">
    <location>
        <begin position="194"/>
        <end position="207"/>
    </location>
</feature>
<evidence type="ECO:0000313" key="5">
    <source>
        <dbReference type="Proteomes" id="UP000195570"/>
    </source>
</evidence>
<dbReference type="PROSITE" id="PS50097">
    <property type="entry name" value="BTB"/>
    <property type="match status" value="1"/>
</dbReference>
<feature type="compositionally biased region" description="Basic and acidic residues" evidence="1">
    <location>
        <begin position="171"/>
        <end position="188"/>
    </location>
</feature>
<gene>
    <name evidence="4" type="ORF">TEOVI_000045300</name>
</gene>
<dbReference type="GO" id="GO:0016567">
    <property type="term" value="P:protein ubiquitination"/>
    <property type="evidence" value="ECO:0007669"/>
    <property type="project" value="InterPro"/>
</dbReference>
<dbReference type="CDD" id="cd18186">
    <property type="entry name" value="BTB_POZ_ZBTB_KLHL-like"/>
    <property type="match status" value="1"/>
</dbReference>
<dbReference type="SUPFAM" id="SSF54695">
    <property type="entry name" value="POZ domain"/>
    <property type="match status" value="2"/>
</dbReference>
<evidence type="ECO:0000256" key="1">
    <source>
        <dbReference type="SAM" id="MobiDB-lite"/>
    </source>
</evidence>
<dbReference type="InterPro" id="IPR000210">
    <property type="entry name" value="BTB/POZ_dom"/>
</dbReference>
<dbReference type="InterPro" id="IPR045005">
    <property type="entry name" value="BPM1-6"/>
</dbReference>
<comment type="caution">
    <text evidence="4">The sequence shown here is derived from an EMBL/GenBank/DDBJ whole genome shotgun (WGS) entry which is preliminary data.</text>
</comment>
<name>A0A1G4I6R8_TRYEQ</name>
<dbReference type="SUPFAM" id="SSF49599">
    <property type="entry name" value="TRAF domain-like"/>
    <property type="match status" value="1"/>
</dbReference>
<protein>
    <submittedName>
        <fullName evidence="4">Btb/poz domain containing protein, putative</fullName>
    </submittedName>
</protein>
<dbReference type="Proteomes" id="UP000195570">
    <property type="component" value="Unassembled WGS sequence"/>
</dbReference>
<evidence type="ECO:0000259" key="3">
    <source>
        <dbReference type="PROSITE" id="PS50144"/>
    </source>
</evidence>
<dbReference type="InterPro" id="IPR008974">
    <property type="entry name" value="TRAF-like"/>
</dbReference>
<dbReference type="PANTHER" id="PTHR26379">
    <property type="entry name" value="BTB/POZ AND MATH DOMAIN-CONTAINING PROTEIN 1"/>
    <property type="match status" value="1"/>
</dbReference>
<keyword evidence="5" id="KW-1185">Reference proteome</keyword>
<dbReference type="GeneID" id="92374393"/>
<dbReference type="PROSITE" id="PS50144">
    <property type="entry name" value="MATH"/>
    <property type="match status" value="1"/>
</dbReference>
<dbReference type="Gene3D" id="3.30.710.10">
    <property type="entry name" value="Potassium Channel Kv1.1, Chain A"/>
    <property type="match status" value="2"/>
</dbReference>
<dbReference type="AlphaFoldDB" id="A0A1G4I6R8"/>
<proteinExistence type="predicted"/>
<feature type="domain" description="BTB" evidence="2">
    <location>
        <begin position="422"/>
        <end position="492"/>
    </location>
</feature>
<dbReference type="VEuPathDB" id="TriTrypDB:TEOVI_000045300"/>
<dbReference type="CDD" id="cd00121">
    <property type="entry name" value="MATH"/>
    <property type="match status" value="1"/>
</dbReference>
<evidence type="ECO:0000313" key="4">
    <source>
        <dbReference type="EMBL" id="SCU67493.1"/>
    </source>
</evidence>
<feature type="domain" description="MATH" evidence="3">
    <location>
        <begin position="16"/>
        <end position="140"/>
    </location>
</feature>
<feature type="region of interest" description="Disordered" evidence="1">
    <location>
        <begin position="160"/>
        <end position="207"/>
    </location>
</feature>
<reference evidence="4" key="1">
    <citation type="submission" date="2016-09" db="EMBL/GenBank/DDBJ databases">
        <authorList>
            <person name="Hebert L."/>
            <person name="Moumen B."/>
        </authorList>
    </citation>
    <scope>NUCLEOTIDE SEQUENCE [LARGE SCALE GENOMIC DNA]</scope>
    <source>
        <strain evidence="4">OVI</strain>
    </source>
</reference>
<dbReference type="Pfam" id="PF22486">
    <property type="entry name" value="MATH_2"/>
    <property type="match status" value="1"/>
</dbReference>
<dbReference type="Gene3D" id="2.60.210.10">
    <property type="entry name" value="Apoptosis, Tumor Necrosis Factor Receptor Associated Protein 2, Chain A"/>
    <property type="match status" value="1"/>
</dbReference>
<organism evidence="4 5">
    <name type="scientific">Trypanosoma equiperdum</name>
    <dbReference type="NCBI Taxonomy" id="5694"/>
    <lineage>
        <taxon>Eukaryota</taxon>
        <taxon>Discoba</taxon>
        <taxon>Euglenozoa</taxon>
        <taxon>Kinetoplastea</taxon>
        <taxon>Metakinetoplastina</taxon>
        <taxon>Trypanosomatida</taxon>
        <taxon>Trypanosomatidae</taxon>
        <taxon>Trypanosoma</taxon>
    </lineage>
</organism>
<dbReference type="PANTHER" id="PTHR26379:SF187">
    <property type="entry name" value="OS07G0655300 PROTEIN"/>
    <property type="match status" value="1"/>
</dbReference>
<dbReference type="EMBL" id="CZPT02000754">
    <property type="protein sequence ID" value="SCU67493.1"/>
    <property type="molecule type" value="Genomic_DNA"/>
</dbReference>
<dbReference type="RefSeq" id="XP_067078799.1">
    <property type="nucleotide sequence ID" value="XM_067222698.1"/>
</dbReference>
<dbReference type="InterPro" id="IPR002083">
    <property type="entry name" value="MATH/TRAF_dom"/>
</dbReference>